<evidence type="ECO:0000313" key="9">
    <source>
        <dbReference type="Proteomes" id="UP001596296"/>
    </source>
</evidence>
<dbReference type="InterPro" id="IPR003339">
    <property type="entry name" value="ABC/ECF_trnsptr_transmembrane"/>
</dbReference>
<dbReference type="Proteomes" id="UP001596296">
    <property type="component" value="Unassembled WGS sequence"/>
</dbReference>
<comment type="subcellular location">
    <subcellularLocation>
        <location evidence="1">Cell membrane</location>
        <topology evidence="1">Multi-pass membrane protein</topology>
    </subcellularLocation>
</comment>
<dbReference type="RefSeq" id="WP_379743453.1">
    <property type="nucleotide sequence ID" value="NZ_JBHSVN010000001.1"/>
</dbReference>
<keyword evidence="5 7" id="KW-0472">Membrane</keyword>
<evidence type="ECO:0000313" key="8">
    <source>
        <dbReference type="EMBL" id="MFC6892723.1"/>
    </source>
</evidence>
<dbReference type="InterPro" id="IPR012809">
    <property type="entry name" value="ECF_CbiQ"/>
</dbReference>
<comment type="caution">
    <text evidence="8">The sequence shown here is derived from an EMBL/GenBank/DDBJ whole genome shotgun (WGS) entry which is preliminary data.</text>
</comment>
<evidence type="ECO:0000256" key="6">
    <source>
        <dbReference type="SAM" id="MobiDB-lite"/>
    </source>
</evidence>
<accession>A0ABD5UY35</accession>
<dbReference type="InterPro" id="IPR051611">
    <property type="entry name" value="ECF_transporter_component"/>
</dbReference>
<name>A0ABD5UY35_9EURY</name>
<feature type="region of interest" description="Disordered" evidence="6">
    <location>
        <begin position="1"/>
        <end position="32"/>
    </location>
</feature>
<keyword evidence="3 7" id="KW-0812">Transmembrane</keyword>
<evidence type="ECO:0000256" key="7">
    <source>
        <dbReference type="SAM" id="Phobius"/>
    </source>
</evidence>
<gene>
    <name evidence="8" type="primary">cbiQ</name>
    <name evidence="8" type="ORF">ACFQE9_08915</name>
</gene>
<reference evidence="8 9" key="1">
    <citation type="journal article" date="2019" name="Int. J. Syst. Evol. Microbiol.">
        <title>The Global Catalogue of Microorganisms (GCM) 10K type strain sequencing project: providing services to taxonomists for standard genome sequencing and annotation.</title>
        <authorList>
            <consortium name="The Broad Institute Genomics Platform"/>
            <consortium name="The Broad Institute Genome Sequencing Center for Infectious Disease"/>
            <person name="Wu L."/>
            <person name="Ma J."/>
        </authorList>
    </citation>
    <scope>NUCLEOTIDE SEQUENCE [LARGE SCALE GENOMIC DNA]</scope>
    <source>
        <strain evidence="8 9">SKJ47</strain>
    </source>
</reference>
<dbReference type="Pfam" id="PF02361">
    <property type="entry name" value="CbiQ"/>
    <property type="match status" value="1"/>
</dbReference>
<feature type="transmembrane region" description="Helical" evidence="7">
    <location>
        <begin position="188"/>
        <end position="207"/>
    </location>
</feature>
<organism evidence="8 9">
    <name type="scientific">Halopenitus salinus</name>
    <dbReference type="NCBI Taxonomy" id="1198295"/>
    <lineage>
        <taxon>Archaea</taxon>
        <taxon>Methanobacteriati</taxon>
        <taxon>Methanobacteriota</taxon>
        <taxon>Stenosarchaea group</taxon>
        <taxon>Halobacteria</taxon>
        <taxon>Halobacteriales</taxon>
        <taxon>Haloferacaceae</taxon>
        <taxon>Halopenitus</taxon>
    </lineage>
</organism>
<evidence type="ECO:0000256" key="3">
    <source>
        <dbReference type="ARBA" id="ARBA00022692"/>
    </source>
</evidence>
<feature type="transmembrane region" description="Helical" evidence="7">
    <location>
        <begin position="146"/>
        <end position="168"/>
    </location>
</feature>
<feature type="transmembrane region" description="Helical" evidence="7">
    <location>
        <begin position="271"/>
        <end position="290"/>
    </location>
</feature>
<evidence type="ECO:0000256" key="1">
    <source>
        <dbReference type="ARBA" id="ARBA00004651"/>
    </source>
</evidence>
<evidence type="ECO:0000256" key="5">
    <source>
        <dbReference type="ARBA" id="ARBA00023136"/>
    </source>
</evidence>
<dbReference type="GO" id="GO:0005886">
    <property type="term" value="C:plasma membrane"/>
    <property type="evidence" value="ECO:0007669"/>
    <property type="project" value="UniProtKB-SubCell"/>
</dbReference>
<evidence type="ECO:0000256" key="4">
    <source>
        <dbReference type="ARBA" id="ARBA00022989"/>
    </source>
</evidence>
<dbReference type="CDD" id="cd16914">
    <property type="entry name" value="EcfT"/>
    <property type="match status" value="1"/>
</dbReference>
<dbReference type="PANTHER" id="PTHR34857:SF2">
    <property type="entry name" value="SLL0384 PROTEIN"/>
    <property type="match status" value="1"/>
</dbReference>
<feature type="compositionally biased region" description="Gly residues" evidence="6">
    <location>
        <begin position="9"/>
        <end position="18"/>
    </location>
</feature>
<dbReference type="PANTHER" id="PTHR34857">
    <property type="entry name" value="SLL0384 PROTEIN"/>
    <property type="match status" value="1"/>
</dbReference>
<keyword evidence="2" id="KW-1003">Cell membrane</keyword>
<protein>
    <submittedName>
        <fullName evidence="8">Cobalt ECF transporter T component CbiQ</fullName>
    </submittedName>
</protein>
<feature type="transmembrane region" description="Helical" evidence="7">
    <location>
        <begin position="119"/>
        <end position="139"/>
    </location>
</feature>
<sequence length="291" mass="30548">MGRGDPEGGRGPSRGGRGSSLSERGSSLGGRDPLEGTIAAIATHARWFLLAESVPDREGFLQSVTPGVKLLGTLALVAATVAQRDPLPVALMGGLAAVLAAASRIPARTFLGRTTGAPAFAAVAVAPQAVLMGGPTVAWTPLSVDGVTYVAVFTLRVAACVGFLSVLLLTTRFADLLAALRRFRAPTIAVSLLSITYRYLLVFFSELDRMVRARRGRRIGNRGLRETWRDSGNFLGTFLLRSLERGERVQRAARARGGTGSTPVRKRERAGGGDLVFALIVAATIAGVALA</sequence>
<dbReference type="NCBIfam" id="TIGR02454">
    <property type="entry name" value="ECF_T_CbiQ"/>
    <property type="match status" value="1"/>
</dbReference>
<dbReference type="EMBL" id="JBHSXL010000008">
    <property type="protein sequence ID" value="MFC6892723.1"/>
    <property type="molecule type" value="Genomic_DNA"/>
</dbReference>
<dbReference type="AlphaFoldDB" id="A0ABD5UY35"/>
<feature type="compositionally biased region" description="Low complexity" evidence="6">
    <location>
        <begin position="19"/>
        <end position="31"/>
    </location>
</feature>
<evidence type="ECO:0000256" key="2">
    <source>
        <dbReference type="ARBA" id="ARBA00022475"/>
    </source>
</evidence>
<proteinExistence type="predicted"/>
<keyword evidence="4 7" id="KW-1133">Transmembrane helix</keyword>
<keyword evidence="9" id="KW-1185">Reference proteome</keyword>